<name>A0A956NDZ0_UNCEI</name>
<dbReference type="Gene3D" id="3.40.50.261">
    <property type="entry name" value="Succinyl-CoA synthetase domains"/>
    <property type="match status" value="2"/>
</dbReference>
<organism evidence="6 7">
    <name type="scientific">Eiseniibacteriota bacterium</name>
    <dbReference type="NCBI Taxonomy" id="2212470"/>
    <lineage>
        <taxon>Bacteria</taxon>
        <taxon>Candidatus Eiseniibacteriota</taxon>
    </lineage>
</organism>
<evidence type="ECO:0000256" key="4">
    <source>
        <dbReference type="PROSITE-ProRule" id="PRU00409"/>
    </source>
</evidence>
<dbReference type="SMART" id="SM00881">
    <property type="entry name" value="CoA_binding"/>
    <property type="match status" value="1"/>
</dbReference>
<dbReference type="InterPro" id="IPR032875">
    <property type="entry name" value="Succ_CoA_lig_flav_dom"/>
</dbReference>
<accession>A0A956NDZ0</accession>
<dbReference type="EMBL" id="JAGQHS010000088">
    <property type="protein sequence ID" value="MCA9757226.1"/>
    <property type="molecule type" value="Genomic_DNA"/>
</dbReference>
<dbReference type="Pfam" id="PF19045">
    <property type="entry name" value="Ligase_CoA_2"/>
    <property type="match status" value="1"/>
</dbReference>
<reference evidence="6" key="2">
    <citation type="journal article" date="2021" name="Microbiome">
        <title>Successional dynamics and alternative stable states in a saline activated sludge microbial community over 9 years.</title>
        <authorList>
            <person name="Wang Y."/>
            <person name="Ye J."/>
            <person name="Ju F."/>
            <person name="Liu L."/>
            <person name="Boyd J.A."/>
            <person name="Deng Y."/>
            <person name="Parks D.H."/>
            <person name="Jiang X."/>
            <person name="Yin X."/>
            <person name="Woodcroft B.J."/>
            <person name="Tyson G.W."/>
            <person name="Hugenholtz P."/>
            <person name="Polz M.F."/>
            <person name="Zhang T."/>
        </authorList>
    </citation>
    <scope>NUCLEOTIDE SEQUENCE</scope>
    <source>
        <strain evidence="6">HKST-UBA02</strain>
    </source>
</reference>
<dbReference type="Pfam" id="PF13380">
    <property type="entry name" value="CoA_binding_2"/>
    <property type="match status" value="1"/>
</dbReference>
<dbReference type="Pfam" id="PF13549">
    <property type="entry name" value="ATP-grasp_5"/>
    <property type="match status" value="1"/>
</dbReference>
<dbReference type="InterPro" id="IPR051538">
    <property type="entry name" value="Acyl-CoA_Synth/Transferase"/>
</dbReference>
<evidence type="ECO:0000256" key="3">
    <source>
        <dbReference type="ARBA" id="ARBA00022840"/>
    </source>
</evidence>
<gene>
    <name evidence="6" type="ORF">KDA27_15580</name>
</gene>
<protein>
    <submittedName>
        <fullName evidence="6">Acetate--CoA ligase family protein</fullName>
    </submittedName>
</protein>
<dbReference type="Pfam" id="PF13607">
    <property type="entry name" value="Succ_CoA_lig"/>
    <property type="match status" value="1"/>
</dbReference>
<dbReference type="PROSITE" id="PS50975">
    <property type="entry name" value="ATP_GRASP"/>
    <property type="match status" value="1"/>
</dbReference>
<evidence type="ECO:0000313" key="6">
    <source>
        <dbReference type="EMBL" id="MCA9757226.1"/>
    </source>
</evidence>
<dbReference type="PANTHER" id="PTHR43334">
    <property type="entry name" value="ACETATE--COA LIGASE [ADP-FORMING]"/>
    <property type="match status" value="1"/>
</dbReference>
<dbReference type="SUPFAM" id="SSF51735">
    <property type="entry name" value="NAD(P)-binding Rossmann-fold domains"/>
    <property type="match status" value="1"/>
</dbReference>
<dbReference type="Gene3D" id="3.40.50.720">
    <property type="entry name" value="NAD(P)-binding Rossmann-like Domain"/>
    <property type="match status" value="1"/>
</dbReference>
<keyword evidence="1 6" id="KW-0436">Ligase</keyword>
<comment type="caution">
    <text evidence="6">The sequence shown here is derived from an EMBL/GenBank/DDBJ whole genome shotgun (WGS) entry which is preliminary data.</text>
</comment>
<dbReference type="Gene3D" id="3.30.470.20">
    <property type="entry name" value="ATP-grasp fold, B domain"/>
    <property type="match status" value="1"/>
</dbReference>
<dbReference type="InterPro" id="IPR011761">
    <property type="entry name" value="ATP-grasp"/>
</dbReference>
<dbReference type="SUPFAM" id="SSF56059">
    <property type="entry name" value="Glutathione synthetase ATP-binding domain-like"/>
    <property type="match status" value="1"/>
</dbReference>
<evidence type="ECO:0000256" key="2">
    <source>
        <dbReference type="ARBA" id="ARBA00022741"/>
    </source>
</evidence>
<dbReference type="GO" id="GO:0005524">
    <property type="term" value="F:ATP binding"/>
    <property type="evidence" value="ECO:0007669"/>
    <property type="project" value="UniProtKB-UniRule"/>
</dbReference>
<dbReference type="PANTHER" id="PTHR43334:SF1">
    <property type="entry name" value="3-HYDROXYPROPIONATE--COA LIGASE [ADP-FORMING]"/>
    <property type="match status" value="1"/>
</dbReference>
<dbReference type="InterPro" id="IPR036291">
    <property type="entry name" value="NAD(P)-bd_dom_sf"/>
</dbReference>
<reference evidence="6" key="1">
    <citation type="submission" date="2020-04" db="EMBL/GenBank/DDBJ databases">
        <authorList>
            <person name="Zhang T."/>
        </authorList>
    </citation>
    <scope>NUCLEOTIDE SEQUENCE</scope>
    <source>
        <strain evidence="6">HKST-UBA02</strain>
    </source>
</reference>
<dbReference type="AlphaFoldDB" id="A0A956NDZ0"/>
<dbReference type="InterPro" id="IPR043938">
    <property type="entry name" value="Ligase_CoA_dom"/>
</dbReference>
<dbReference type="GO" id="GO:0046872">
    <property type="term" value="F:metal ion binding"/>
    <property type="evidence" value="ECO:0007669"/>
    <property type="project" value="InterPro"/>
</dbReference>
<dbReference type="InterPro" id="IPR013815">
    <property type="entry name" value="ATP_grasp_subdomain_1"/>
</dbReference>
<proteinExistence type="predicted"/>
<evidence type="ECO:0000259" key="5">
    <source>
        <dbReference type="PROSITE" id="PS50975"/>
    </source>
</evidence>
<keyword evidence="2 4" id="KW-0547">Nucleotide-binding</keyword>
<dbReference type="InterPro" id="IPR016102">
    <property type="entry name" value="Succinyl-CoA_synth-like"/>
</dbReference>
<dbReference type="SUPFAM" id="SSF52210">
    <property type="entry name" value="Succinyl-CoA synthetase domains"/>
    <property type="match status" value="2"/>
</dbReference>
<feature type="domain" description="ATP-grasp" evidence="5">
    <location>
        <begin position="530"/>
        <end position="566"/>
    </location>
</feature>
<dbReference type="Gene3D" id="3.30.1490.20">
    <property type="entry name" value="ATP-grasp fold, A domain"/>
    <property type="match status" value="1"/>
</dbReference>
<evidence type="ECO:0000256" key="1">
    <source>
        <dbReference type="ARBA" id="ARBA00022598"/>
    </source>
</evidence>
<evidence type="ECO:0000313" key="7">
    <source>
        <dbReference type="Proteomes" id="UP000739538"/>
    </source>
</evidence>
<dbReference type="GO" id="GO:0043758">
    <property type="term" value="F:acetate-CoA ligase (ADP-forming) activity"/>
    <property type="evidence" value="ECO:0007669"/>
    <property type="project" value="InterPro"/>
</dbReference>
<dbReference type="Proteomes" id="UP000739538">
    <property type="component" value="Unassembled WGS sequence"/>
</dbReference>
<dbReference type="InterPro" id="IPR003781">
    <property type="entry name" value="CoA-bd"/>
</dbReference>
<sequence>MSARKAPEPGTLEPIFSPRSVAVIGASRNPKTLGYALLHNLVLEEFDGTIYPVNLKETSIHSLRCYPTVSDIPDPVDLAVVLVPKKVVLPVVDECLAKGVKGLVVITAGFREVGPEGAVEEQEIQRRVRAAGARMIGPNCMGVINADPAVRLNATFAPAPALPGCVGFVSQSGALGVAILNVAAGRGIGFTEFASMGNKADVSGNDLLEFWEDDETTRVIAMYLESFGNPRKFTQIAKRVSRKKPILVVKSGRTEAGARAASSHTGAMAGADVTVSAFLERCGVIRANTIEEMFDIAQALDRCPLPKGNRVGIVTNAGGPAIMATDACVNSGLEMAEFTEETVTQLRSFLPAAASFANPIDMIASAGAEEYRKSLAVVLRDPNVDMVLTIQVTPPISDTIDVLEAILDVAKDAGGKPIVVVMMSTEDTYPKIRERATSIAVYQFPESAVLALSKLWEYARWRNRPADEEIPTFEVDDERVSKIIASALPDSSKPVGGGSLAVSSHSSRHLVAQPAHATEQAVYLSTEDAYSILEAYGIPTASWRVVKSPEEAIVAANKIGYPLVLKGVGKQLIHKSDVGGVAVDLRNADELTQAIAQMQGKMDAAGVEPDGYLLQKLVRGGHEVIFGLSSDPRFGPMLMFGLGGKYVEVFRDVRFTIPPLSRTEALEVIRGIRGRKLLEGVRGEKPVELERLADVLLRIAQLVERHPEVIELDINPFLASPDPDTSKAVDIRIRVAPPMALD</sequence>
<keyword evidence="3 4" id="KW-0067">ATP-binding</keyword>